<dbReference type="PANTHER" id="PTHR12677:SF59">
    <property type="entry name" value="GOLGI APPARATUS MEMBRANE PROTEIN TVP38-RELATED"/>
    <property type="match status" value="1"/>
</dbReference>
<proteinExistence type="inferred from homology"/>
<protein>
    <recommendedName>
        <fullName evidence="6">TVP38/TMEM64 family membrane protein</fullName>
    </recommendedName>
</protein>
<feature type="transmembrane region" description="Helical" evidence="6">
    <location>
        <begin position="12"/>
        <end position="38"/>
    </location>
</feature>
<organism evidence="8 9">
    <name type="scientific">Candidatus Gottesmanbacteria bacterium GW2011_GWA2_44_17</name>
    <dbReference type="NCBI Taxonomy" id="1618444"/>
    <lineage>
        <taxon>Bacteria</taxon>
        <taxon>Candidatus Gottesmaniibacteriota</taxon>
    </lineage>
</organism>
<comment type="caution">
    <text evidence="8">The sequence shown here is derived from an EMBL/GenBank/DDBJ whole genome shotgun (WGS) entry which is preliminary data.</text>
</comment>
<evidence type="ECO:0000313" key="8">
    <source>
        <dbReference type="EMBL" id="KKT46224.1"/>
    </source>
</evidence>
<keyword evidence="3 6" id="KW-0812">Transmembrane</keyword>
<dbReference type="InterPro" id="IPR032816">
    <property type="entry name" value="VTT_dom"/>
</dbReference>
<dbReference type="PANTHER" id="PTHR12677">
    <property type="entry name" value="GOLGI APPARATUS MEMBRANE PROTEIN TVP38-RELATED"/>
    <property type="match status" value="1"/>
</dbReference>
<name>A0A0G1KEG1_9BACT</name>
<comment type="subcellular location">
    <subcellularLocation>
        <location evidence="1 6">Cell membrane</location>
        <topology evidence="1 6">Multi-pass membrane protein</topology>
    </subcellularLocation>
</comment>
<feature type="transmembrane region" description="Helical" evidence="6">
    <location>
        <begin position="91"/>
        <end position="109"/>
    </location>
</feature>
<gene>
    <name evidence="8" type="ORF">UW37_C0028G0003</name>
</gene>
<evidence type="ECO:0000313" key="9">
    <source>
        <dbReference type="Proteomes" id="UP000034063"/>
    </source>
</evidence>
<keyword evidence="4 6" id="KW-1133">Transmembrane helix</keyword>
<keyword evidence="5 6" id="KW-0472">Membrane</keyword>
<accession>A0A0G1KEG1</accession>
<reference evidence="8 9" key="1">
    <citation type="journal article" date="2015" name="Nature">
        <title>rRNA introns, odd ribosomes, and small enigmatic genomes across a large radiation of phyla.</title>
        <authorList>
            <person name="Brown C.T."/>
            <person name="Hug L.A."/>
            <person name="Thomas B.C."/>
            <person name="Sharon I."/>
            <person name="Castelle C.J."/>
            <person name="Singh A."/>
            <person name="Wilkins M.J."/>
            <person name="Williams K.H."/>
            <person name="Banfield J.F."/>
        </authorList>
    </citation>
    <scope>NUCLEOTIDE SEQUENCE [LARGE SCALE GENOMIC DNA]</scope>
</reference>
<feature type="transmembrane region" description="Helical" evidence="6">
    <location>
        <begin position="200"/>
        <end position="223"/>
    </location>
</feature>
<feature type="transmembrane region" description="Helical" evidence="6">
    <location>
        <begin position="173"/>
        <end position="194"/>
    </location>
</feature>
<evidence type="ECO:0000256" key="1">
    <source>
        <dbReference type="ARBA" id="ARBA00004651"/>
    </source>
</evidence>
<sequence length="238" mass="25862">MRAKIRQRIKIIAKVLLIVAVPTVVSYVISGTNLIPAFSFDTEAIKSYLMATGYRAPLVYIVLQLLTIPLVPVPSVVLATAAGALFGFRAATLYTTIAWIIGTSINFYLTRFLGRPVLKKLLSLEELVMVDKFAGRIGWKLIFFTWFVPGGTADVAAYAAGLTQMTYGQYFSAAFPATVILSILTAAAGAAIYINPIFTTIFTVAAAVGIVLGFKMVLIYKLVTGLVEKIKRNYRTSS</sequence>
<evidence type="ECO:0000256" key="4">
    <source>
        <dbReference type="ARBA" id="ARBA00022989"/>
    </source>
</evidence>
<keyword evidence="2 6" id="KW-1003">Cell membrane</keyword>
<dbReference type="AlphaFoldDB" id="A0A0G1KEG1"/>
<feature type="transmembrane region" description="Helical" evidence="6">
    <location>
        <begin position="58"/>
        <end position="79"/>
    </location>
</feature>
<dbReference type="InterPro" id="IPR015414">
    <property type="entry name" value="TMEM64"/>
</dbReference>
<evidence type="ECO:0000256" key="3">
    <source>
        <dbReference type="ARBA" id="ARBA00022692"/>
    </source>
</evidence>
<dbReference type="EMBL" id="LCIB01000028">
    <property type="protein sequence ID" value="KKT46224.1"/>
    <property type="molecule type" value="Genomic_DNA"/>
</dbReference>
<feature type="transmembrane region" description="Helical" evidence="6">
    <location>
        <begin position="137"/>
        <end position="161"/>
    </location>
</feature>
<evidence type="ECO:0000256" key="6">
    <source>
        <dbReference type="RuleBase" id="RU366058"/>
    </source>
</evidence>
<comment type="similarity">
    <text evidence="6">Belongs to the TVP38/TMEM64 family.</text>
</comment>
<dbReference type="Proteomes" id="UP000034063">
    <property type="component" value="Unassembled WGS sequence"/>
</dbReference>
<feature type="domain" description="VTT" evidence="7">
    <location>
        <begin position="73"/>
        <end position="190"/>
    </location>
</feature>
<evidence type="ECO:0000256" key="2">
    <source>
        <dbReference type="ARBA" id="ARBA00022475"/>
    </source>
</evidence>
<evidence type="ECO:0000256" key="5">
    <source>
        <dbReference type="ARBA" id="ARBA00023136"/>
    </source>
</evidence>
<dbReference type="GO" id="GO:0005886">
    <property type="term" value="C:plasma membrane"/>
    <property type="evidence" value="ECO:0007669"/>
    <property type="project" value="UniProtKB-SubCell"/>
</dbReference>
<dbReference type="Pfam" id="PF09335">
    <property type="entry name" value="VTT_dom"/>
    <property type="match status" value="1"/>
</dbReference>
<evidence type="ECO:0000259" key="7">
    <source>
        <dbReference type="Pfam" id="PF09335"/>
    </source>
</evidence>